<evidence type="ECO:0000256" key="2">
    <source>
        <dbReference type="ARBA" id="ARBA00022643"/>
    </source>
</evidence>
<protein>
    <submittedName>
        <fullName evidence="4">Nitronate monooxygenase</fullName>
    </submittedName>
</protein>
<name>A0A974NEK7_9GAMM</name>
<gene>
    <name evidence="4" type="ORF">JHT90_12545</name>
</gene>
<dbReference type="PANTHER" id="PTHR32332">
    <property type="entry name" value="2-NITROPROPANE DIOXYGENASE"/>
    <property type="match status" value="1"/>
</dbReference>
<dbReference type="Proteomes" id="UP000595278">
    <property type="component" value="Chromosome"/>
</dbReference>
<dbReference type="InterPro" id="IPR004136">
    <property type="entry name" value="NMO"/>
</dbReference>
<keyword evidence="1" id="KW-0285">Flavoprotein</keyword>
<organism evidence="4 5">
    <name type="scientific">Entomomonas asaccharolytica</name>
    <dbReference type="NCBI Taxonomy" id="2785331"/>
    <lineage>
        <taxon>Bacteria</taxon>
        <taxon>Pseudomonadati</taxon>
        <taxon>Pseudomonadota</taxon>
        <taxon>Gammaproteobacteria</taxon>
        <taxon>Pseudomonadales</taxon>
        <taxon>Pseudomonadaceae</taxon>
        <taxon>Entomomonas</taxon>
    </lineage>
</organism>
<dbReference type="AlphaFoldDB" id="A0A974NEK7"/>
<dbReference type="GO" id="GO:0018580">
    <property type="term" value="F:nitronate monooxygenase activity"/>
    <property type="evidence" value="ECO:0007669"/>
    <property type="project" value="InterPro"/>
</dbReference>
<dbReference type="KEGG" id="eaz:JHT90_12545"/>
<accession>A0A974NEK7</accession>
<dbReference type="PANTHER" id="PTHR32332:SF20">
    <property type="entry name" value="2-NITROPROPANE DIOXYGENASE-LIKE PROTEIN"/>
    <property type="match status" value="1"/>
</dbReference>
<dbReference type="Gene3D" id="3.20.20.70">
    <property type="entry name" value="Aldolase class I"/>
    <property type="match status" value="1"/>
</dbReference>
<dbReference type="SUPFAM" id="SSF51412">
    <property type="entry name" value="Inosine monophosphate dehydrogenase (IMPDH)"/>
    <property type="match status" value="1"/>
</dbReference>
<dbReference type="EMBL" id="CP067393">
    <property type="protein sequence ID" value="QQP85201.1"/>
    <property type="molecule type" value="Genomic_DNA"/>
</dbReference>
<dbReference type="CDD" id="cd04730">
    <property type="entry name" value="NPD_like"/>
    <property type="match status" value="1"/>
</dbReference>
<keyword evidence="5" id="KW-1185">Reference proteome</keyword>
<dbReference type="RefSeq" id="WP_201091521.1">
    <property type="nucleotide sequence ID" value="NZ_CP067393.1"/>
</dbReference>
<evidence type="ECO:0000313" key="4">
    <source>
        <dbReference type="EMBL" id="QQP85201.1"/>
    </source>
</evidence>
<dbReference type="Pfam" id="PF03060">
    <property type="entry name" value="NMO"/>
    <property type="match status" value="1"/>
</dbReference>
<dbReference type="InterPro" id="IPR013785">
    <property type="entry name" value="Aldolase_TIM"/>
</dbReference>
<evidence type="ECO:0000313" key="5">
    <source>
        <dbReference type="Proteomes" id="UP000595278"/>
    </source>
</evidence>
<keyword evidence="2" id="KW-0288">FMN</keyword>
<sequence>MNKLETRFTQVFGVEHPIMQGGMQWAATAELVAAVANAGGLGTLSALTQPNAEALYKEIRRCQAMTDKAFAVNLTLLPTARPIPYDEYRAAIIESGITIVETAGNNPQQHIEAFKKHNIKVIHKCTAVRHALKAEKLGVDAISIDGFECAGHPGEDDIPSLILLPLAAEQVKIPILASGGFADGRGLVAALALGADGINMGTRFLCTQESPIHQQIKQTIVENDERSTDLILRTLRNTTRVARNNVSQQVRQLEASKKITFEEVAHLVSGQRGKLVYEEGDCNKGVWSIGIVQGLIHDIPSCEQLITTIVSEAIKNIKERLTEIIK</sequence>
<keyword evidence="4" id="KW-0503">Monooxygenase</keyword>
<reference evidence="4 5" key="1">
    <citation type="submission" date="2021-01" db="EMBL/GenBank/DDBJ databases">
        <title>Entomomonas sp. F2A isolated from a house cricket (Acheta domesticus).</title>
        <authorList>
            <person name="Spergser J."/>
            <person name="Busse H.-J."/>
        </authorList>
    </citation>
    <scope>NUCLEOTIDE SEQUENCE [LARGE SCALE GENOMIC DNA]</scope>
    <source>
        <strain evidence="4 5">F2A</strain>
    </source>
</reference>
<proteinExistence type="predicted"/>
<evidence type="ECO:0000256" key="1">
    <source>
        <dbReference type="ARBA" id="ARBA00022630"/>
    </source>
</evidence>
<keyword evidence="3" id="KW-0560">Oxidoreductase</keyword>
<evidence type="ECO:0000256" key="3">
    <source>
        <dbReference type="ARBA" id="ARBA00023002"/>
    </source>
</evidence>